<protein>
    <submittedName>
        <fullName evidence="1">Uncharacterized protein</fullName>
    </submittedName>
</protein>
<proteinExistence type="predicted"/>
<dbReference type="Proteomes" id="UP001243330">
    <property type="component" value="Unassembled WGS sequence"/>
</dbReference>
<sequence length="51" mass="5895">MAFKDEGVYNWNRMGTLLQSAFSFSLLEISSFNSRALPFHRVKCIKPMHGM</sequence>
<dbReference type="AlphaFoldDB" id="A0AAD9A2P0"/>
<organism evidence="1 2">
    <name type="scientific">Colletotrichum chrysophilum</name>
    <dbReference type="NCBI Taxonomy" id="1836956"/>
    <lineage>
        <taxon>Eukaryota</taxon>
        <taxon>Fungi</taxon>
        <taxon>Dikarya</taxon>
        <taxon>Ascomycota</taxon>
        <taxon>Pezizomycotina</taxon>
        <taxon>Sordariomycetes</taxon>
        <taxon>Hypocreomycetidae</taxon>
        <taxon>Glomerellales</taxon>
        <taxon>Glomerellaceae</taxon>
        <taxon>Colletotrichum</taxon>
        <taxon>Colletotrichum gloeosporioides species complex</taxon>
    </lineage>
</organism>
<reference evidence="1" key="1">
    <citation type="submission" date="2023-01" db="EMBL/GenBank/DDBJ databases">
        <title>Colletotrichum chrysophilum M932 genome sequence.</title>
        <authorList>
            <person name="Baroncelli R."/>
        </authorList>
    </citation>
    <scope>NUCLEOTIDE SEQUENCE</scope>
    <source>
        <strain evidence="1">M932</strain>
    </source>
</reference>
<comment type="caution">
    <text evidence="1">The sequence shown here is derived from an EMBL/GenBank/DDBJ whole genome shotgun (WGS) entry which is preliminary data.</text>
</comment>
<accession>A0AAD9A2P0</accession>
<dbReference type="EMBL" id="JAQOWY010000573">
    <property type="protein sequence ID" value="KAK1840311.1"/>
    <property type="molecule type" value="Genomic_DNA"/>
</dbReference>
<name>A0AAD9A2P0_9PEZI</name>
<keyword evidence="2" id="KW-1185">Reference proteome</keyword>
<evidence type="ECO:0000313" key="2">
    <source>
        <dbReference type="Proteomes" id="UP001243330"/>
    </source>
</evidence>
<gene>
    <name evidence="1" type="ORF">CCHR01_17065</name>
</gene>
<evidence type="ECO:0000313" key="1">
    <source>
        <dbReference type="EMBL" id="KAK1840311.1"/>
    </source>
</evidence>